<sequence length="735" mass="77709">MTAPAGIRPVPSAPVASVPLPGFAPSRAKAVRHPTARQSRPAAASRAGLFPWVPVCLAAGISTWFALPEAPDWRQWSAWMAAGAMAALASRIAAPLAERSRIGWRLADMLHLGGLAFALVVAGGCLMGLRSAHVSAPILQWRYYGPIEGQLMQIDRSARDRIRLTLDQVRLEDVSAERTPRRVRISLMEEATGNLPELGQRIMVTGHLGPPPGPASPGSFDFRWHAWFSGIGAVGYSRLPAASLAPPEGGSWKMHRARMAISAQIQQRIGGQEGAVAAALMTGDRSGIFEATNKIMRASNLYHIISISGLHMGMLAGFVYAAMRYAVIGVQATGTGLALPAHKIAALLAMLAAAIYLWLSGGGVVTERAFVMVAVMLGAILADRRAISLRTVALAATIILIYSPEALVSPGFQMSFAATIALILVYGPWSRVSSRLPFWLRPAAMLLTTSLVAGLATSPIAAAHFNQMAHYGLLANLLVVPVMGILVMPAGVIAALLAPLGLAGPALWVMGQGTAWMLYVAGFIAELSGAVTPIIIPPGPAVPLMGFGAVLAVLCWRSGDDLRRPSLLSTGFLAGAGMLVAAAMIWLNPGRPLLLIAPQGEAAGLMTPQGRALSKPAGGSFTVRTWLREDGDPATQQLSAERPGWSGDKRQRHAQLPDGWQVWHFTGKGAGAKAAMACKPKRIIIATERTGLTNTAQNCLLFDLYALRYTGAVAIDFDQSGPRIRTVAEAHRSPG</sequence>
<feature type="transmembrane region" description="Helical" evidence="6">
    <location>
        <begin position="47"/>
        <end position="67"/>
    </location>
</feature>
<dbReference type="Pfam" id="PF03772">
    <property type="entry name" value="Competence"/>
    <property type="match status" value="1"/>
</dbReference>
<evidence type="ECO:0000256" key="1">
    <source>
        <dbReference type="ARBA" id="ARBA00004651"/>
    </source>
</evidence>
<feature type="transmembrane region" description="Helical" evidence="6">
    <location>
        <begin position="444"/>
        <end position="465"/>
    </location>
</feature>
<dbReference type="AlphaFoldDB" id="A0A3M0LYJ6"/>
<keyword evidence="5 6" id="KW-0472">Membrane</keyword>
<feature type="transmembrane region" description="Helical" evidence="6">
    <location>
        <begin position="566"/>
        <end position="587"/>
    </location>
</feature>
<accession>A0A3M0LYJ6</accession>
<feature type="transmembrane region" description="Helical" evidence="6">
    <location>
        <begin position="477"/>
        <end position="503"/>
    </location>
</feature>
<dbReference type="PANTHER" id="PTHR30619:SF1">
    <property type="entry name" value="RECOMBINATION PROTEIN 2"/>
    <property type="match status" value="1"/>
</dbReference>
<comment type="caution">
    <text evidence="9">The sequence shown here is derived from an EMBL/GenBank/DDBJ whole genome shotgun (WGS) entry which is preliminary data.</text>
</comment>
<gene>
    <name evidence="9" type="ORF">C9E81_21530</name>
</gene>
<keyword evidence="4 6" id="KW-1133">Transmembrane helix</keyword>
<evidence type="ECO:0000259" key="7">
    <source>
        <dbReference type="Pfam" id="PF03772"/>
    </source>
</evidence>
<name>A0A3M0LYJ6_9RHOB</name>
<organism evidence="9 10">
    <name type="scientific">Paracoccus alkanivorans</name>
    <dbReference type="NCBI Taxonomy" id="2116655"/>
    <lineage>
        <taxon>Bacteria</taxon>
        <taxon>Pseudomonadati</taxon>
        <taxon>Pseudomonadota</taxon>
        <taxon>Alphaproteobacteria</taxon>
        <taxon>Rhodobacterales</taxon>
        <taxon>Paracoccaceae</taxon>
        <taxon>Paracoccus</taxon>
    </lineage>
</organism>
<evidence type="ECO:0000256" key="2">
    <source>
        <dbReference type="ARBA" id="ARBA00022475"/>
    </source>
</evidence>
<feature type="transmembrane region" description="Helical" evidence="6">
    <location>
        <begin position="109"/>
        <end position="129"/>
    </location>
</feature>
<feature type="transmembrane region" description="Helical" evidence="6">
    <location>
        <begin position="389"/>
        <end position="408"/>
    </location>
</feature>
<feature type="transmembrane region" description="Helical" evidence="6">
    <location>
        <begin position="301"/>
        <end position="323"/>
    </location>
</feature>
<evidence type="ECO:0000259" key="8">
    <source>
        <dbReference type="Pfam" id="PF13567"/>
    </source>
</evidence>
<protein>
    <submittedName>
        <fullName evidence="9">ComEC/Rec2 family competence protein</fullName>
    </submittedName>
</protein>
<feature type="domain" description="DUF4131" evidence="8">
    <location>
        <begin position="73"/>
        <end position="238"/>
    </location>
</feature>
<keyword evidence="3 6" id="KW-0812">Transmembrane</keyword>
<dbReference type="Pfam" id="PF13567">
    <property type="entry name" value="DUF4131"/>
    <property type="match status" value="1"/>
</dbReference>
<dbReference type="NCBIfam" id="TIGR00360">
    <property type="entry name" value="ComEC_N-term"/>
    <property type="match status" value="1"/>
</dbReference>
<reference evidence="9 10" key="1">
    <citation type="submission" date="2018-07" db="EMBL/GenBank/DDBJ databases">
        <authorList>
            <person name="Zhang Y."/>
            <person name="Wang L."/>
            <person name="Ma S."/>
        </authorList>
    </citation>
    <scope>NUCLEOTIDE SEQUENCE [LARGE SCALE GENOMIC DNA]</scope>
    <source>
        <strain evidence="9 10">4-2</strain>
    </source>
</reference>
<comment type="subcellular location">
    <subcellularLocation>
        <location evidence="1">Cell membrane</location>
        <topology evidence="1">Multi-pass membrane protein</topology>
    </subcellularLocation>
</comment>
<evidence type="ECO:0000256" key="6">
    <source>
        <dbReference type="SAM" id="Phobius"/>
    </source>
</evidence>
<feature type="domain" description="ComEC/Rec2-related protein" evidence="7">
    <location>
        <begin position="280"/>
        <end position="557"/>
    </location>
</feature>
<dbReference type="EMBL" id="QOKZ01000016">
    <property type="protein sequence ID" value="RMC30578.1"/>
    <property type="molecule type" value="Genomic_DNA"/>
</dbReference>
<evidence type="ECO:0000313" key="10">
    <source>
        <dbReference type="Proteomes" id="UP000273516"/>
    </source>
</evidence>
<dbReference type="Proteomes" id="UP000273516">
    <property type="component" value="Unassembled WGS sequence"/>
</dbReference>
<dbReference type="GO" id="GO:0005886">
    <property type="term" value="C:plasma membrane"/>
    <property type="evidence" value="ECO:0007669"/>
    <property type="project" value="UniProtKB-SubCell"/>
</dbReference>
<evidence type="ECO:0000256" key="4">
    <source>
        <dbReference type="ARBA" id="ARBA00022989"/>
    </source>
</evidence>
<dbReference type="OrthoDB" id="9790149at2"/>
<keyword evidence="2" id="KW-1003">Cell membrane</keyword>
<dbReference type="InterPro" id="IPR052159">
    <property type="entry name" value="Competence_DNA_uptake"/>
</dbReference>
<keyword evidence="10" id="KW-1185">Reference proteome</keyword>
<dbReference type="InterPro" id="IPR004477">
    <property type="entry name" value="ComEC_N"/>
</dbReference>
<feature type="transmembrane region" description="Helical" evidence="6">
    <location>
        <begin position="335"/>
        <end position="359"/>
    </location>
</feature>
<proteinExistence type="predicted"/>
<dbReference type="InterPro" id="IPR025405">
    <property type="entry name" value="DUF4131"/>
</dbReference>
<dbReference type="PANTHER" id="PTHR30619">
    <property type="entry name" value="DNA INTERNALIZATION/COMPETENCE PROTEIN COMEC/REC2"/>
    <property type="match status" value="1"/>
</dbReference>
<evidence type="ECO:0000256" key="5">
    <source>
        <dbReference type="ARBA" id="ARBA00023136"/>
    </source>
</evidence>
<feature type="transmembrane region" description="Helical" evidence="6">
    <location>
        <begin position="414"/>
        <end position="432"/>
    </location>
</feature>
<feature type="transmembrane region" description="Helical" evidence="6">
    <location>
        <begin position="542"/>
        <end position="559"/>
    </location>
</feature>
<evidence type="ECO:0000313" key="9">
    <source>
        <dbReference type="EMBL" id="RMC30578.1"/>
    </source>
</evidence>
<evidence type="ECO:0000256" key="3">
    <source>
        <dbReference type="ARBA" id="ARBA00022692"/>
    </source>
</evidence>